<dbReference type="Proteomes" id="UP001185922">
    <property type="component" value="Unassembled WGS sequence"/>
</dbReference>
<keyword evidence="4" id="KW-1185">Reference proteome</keyword>
<gene>
    <name evidence="2" type="ORF">R3P94_08765</name>
    <name evidence="3" type="ORF">R3Q15_21580</name>
</gene>
<proteinExistence type="predicted"/>
<dbReference type="Proteomes" id="UP001185779">
    <property type="component" value="Unassembled WGS sequence"/>
</dbReference>
<feature type="domain" description="Immunity protein 63" evidence="1">
    <location>
        <begin position="56"/>
        <end position="139"/>
    </location>
</feature>
<comment type="caution">
    <text evidence="3">The sequence shown here is derived from an EMBL/GenBank/DDBJ whole genome shotgun (WGS) entry which is preliminary data.</text>
</comment>
<dbReference type="GeneID" id="77172829"/>
<evidence type="ECO:0000313" key="2">
    <source>
        <dbReference type="EMBL" id="MDV6307418.1"/>
    </source>
</evidence>
<reference evidence="3 4" key="1">
    <citation type="submission" date="2023-10" db="EMBL/GenBank/DDBJ databases">
        <title>Development of a sustainable strategy for remediation of hydrocarbon-contaminated territories based on the waste exchange concept.</title>
        <authorList>
            <person name="Krivoruchko A."/>
        </authorList>
    </citation>
    <scope>NUCLEOTIDE SEQUENCE</scope>
    <source>
        <strain evidence="2 4">IEGM 1266</strain>
        <strain evidence="3">IEGM 1279</strain>
    </source>
</reference>
<dbReference type="Pfam" id="PF15599">
    <property type="entry name" value="Imm63"/>
    <property type="match status" value="1"/>
</dbReference>
<dbReference type="InterPro" id="IPR028952">
    <property type="entry name" value="Imm63"/>
</dbReference>
<dbReference type="RefSeq" id="WP_157753394.1">
    <property type="nucleotide sequence ID" value="NZ_CP091855.1"/>
</dbReference>
<accession>A0AAE4R726</accession>
<evidence type="ECO:0000313" key="3">
    <source>
        <dbReference type="EMBL" id="MDV6314438.1"/>
    </source>
</evidence>
<dbReference type="AlphaFoldDB" id="A0AAE4R726"/>
<name>A0AAE4R726_9ACTN</name>
<organism evidence="3 5">
    <name type="scientific">Gordonia amicalis</name>
    <dbReference type="NCBI Taxonomy" id="89053"/>
    <lineage>
        <taxon>Bacteria</taxon>
        <taxon>Bacillati</taxon>
        <taxon>Actinomycetota</taxon>
        <taxon>Actinomycetes</taxon>
        <taxon>Mycobacteriales</taxon>
        <taxon>Gordoniaceae</taxon>
        <taxon>Gordonia</taxon>
    </lineage>
</organism>
<evidence type="ECO:0000259" key="1">
    <source>
        <dbReference type="Pfam" id="PF15599"/>
    </source>
</evidence>
<evidence type="ECO:0000313" key="5">
    <source>
        <dbReference type="Proteomes" id="UP001185922"/>
    </source>
</evidence>
<protein>
    <submittedName>
        <fullName evidence="3">Imm63 family immunity protein</fullName>
    </submittedName>
</protein>
<evidence type="ECO:0000313" key="4">
    <source>
        <dbReference type="Proteomes" id="UP001185779"/>
    </source>
</evidence>
<dbReference type="EMBL" id="JAWLKH010000034">
    <property type="protein sequence ID" value="MDV6314438.1"/>
    <property type="molecule type" value="Genomic_DNA"/>
</dbReference>
<dbReference type="EMBL" id="JAWLKI010000007">
    <property type="protein sequence ID" value="MDV6307418.1"/>
    <property type="molecule type" value="Genomic_DNA"/>
</dbReference>
<sequence length="147" mass="16818">MTDTDGDPQSRLDGLKLRLNEAVRHFEQVAGEKVRRAELPGEFPDSPGGFLSVDPDGRYRFEIRERGEPTALIVSDRIDEVVLGVMSDVASSHAQSAALRHPDYESVNDARRLWFPRWSRLMHSLSPEWGRHTDREISEILKTYPFD</sequence>